<dbReference type="InterPro" id="IPR016193">
    <property type="entry name" value="Cytidine_deaminase-like"/>
</dbReference>
<keyword evidence="4" id="KW-1185">Reference proteome</keyword>
<protein>
    <submittedName>
        <fullName evidence="3">Sulfurtransferase FdhD</fullName>
    </submittedName>
</protein>
<gene>
    <name evidence="3" type="ORF">F0U83_07850</name>
</gene>
<organism evidence="3 4">
    <name type="scientific">Neptunomonas concharum</name>
    <dbReference type="NCBI Taxonomy" id="1031538"/>
    <lineage>
        <taxon>Bacteria</taxon>
        <taxon>Pseudomonadati</taxon>
        <taxon>Pseudomonadota</taxon>
        <taxon>Gammaproteobacteria</taxon>
        <taxon>Oceanospirillales</taxon>
        <taxon>Oceanospirillaceae</taxon>
        <taxon>Neptunomonas</taxon>
    </lineage>
</organism>
<accession>A0A5P1RBG8</accession>
<dbReference type="KEGG" id="ncu:F0U83_07850"/>
<dbReference type="GO" id="GO:0006777">
    <property type="term" value="P:Mo-molybdopterin cofactor biosynthetic process"/>
    <property type="evidence" value="ECO:0007669"/>
    <property type="project" value="UniProtKB-KW"/>
</dbReference>
<dbReference type="PIRSF" id="PIRSF015626">
    <property type="entry name" value="FdhD"/>
    <property type="match status" value="1"/>
</dbReference>
<dbReference type="RefSeq" id="WP_138987243.1">
    <property type="nucleotide sequence ID" value="NZ_VAWC01000003.1"/>
</dbReference>
<dbReference type="Proteomes" id="UP000324760">
    <property type="component" value="Chromosome"/>
</dbReference>
<reference evidence="3 4" key="1">
    <citation type="journal article" date="2019" name="Biochem. Eng. J.">
        <title>Metabolic engineering of the marine bacteria Neptunomonas concharum for the production of acetoin and meso-2,3-butanediol from acetate.</title>
        <authorList>
            <person name="Li W."/>
            <person name="Pu N."/>
            <person name="Liu C.-X."/>
            <person name="Yuan Q.-P."/>
            <person name="Li Z.-J."/>
        </authorList>
    </citation>
    <scope>NUCLEOTIDE SEQUENCE [LARGE SCALE GENOMIC DNA]</scope>
    <source>
        <strain evidence="3 4">JCM17730</strain>
    </source>
</reference>
<evidence type="ECO:0000313" key="3">
    <source>
        <dbReference type="EMBL" id="QEQ96632.1"/>
    </source>
</evidence>
<keyword evidence="3" id="KW-0808">Transferase</keyword>
<dbReference type="PANTHER" id="PTHR30592">
    <property type="entry name" value="FORMATE DEHYDROGENASE"/>
    <property type="match status" value="1"/>
</dbReference>
<name>A0A5P1RBG8_9GAMM</name>
<sequence>MNSSNQAFSMISNTTHTPLDLPQAGLKETPVAICINGISQAVMMASPSNLEDFALGFVVSEGLLESIQGVIGVDVEYHPEGISLNIEVTAAQERNVKTRRRLMAGPSGCGLCGLDSLKTAAALEVKPGIPTSFVLPERGSLYAAKSILNQTMLGSSGHHRAALFNLKGELQLIREDVGRHSALDKLLGAILQTGTPSSSGFIMLTSRCSHDLVAKLIRAFPLPLVTLSQPTTMAVTSARSVELPLFCFVRKSLKRFA</sequence>
<proteinExistence type="predicted"/>
<evidence type="ECO:0000313" key="4">
    <source>
        <dbReference type="Proteomes" id="UP000324760"/>
    </source>
</evidence>
<dbReference type="GO" id="GO:0016783">
    <property type="term" value="F:sulfurtransferase activity"/>
    <property type="evidence" value="ECO:0007669"/>
    <property type="project" value="InterPro"/>
</dbReference>
<dbReference type="InterPro" id="IPR003786">
    <property type="entry name" value="FdhD"/>
</dbReference>
<dbReference type="PANTHER" id="PTHR30592:SF1">
    <property type="entry name" value="SULFUR CARRIER PROTEIN FDHD"/>
    <property type="match status" value="1"/>
</dbReference>
<dbReference type="AlphaFoldDB" id="A0A5P1RBG8"/>
<evidence type="ECO:0000256" key="2">
    <source>
        <dbReference type="ARBA" id="ARBA00023150"/>
    </source>
</evidence>
<dbReference type="SUPFAM" id="SSF53927">
    <property type="entry name" value="Cytidine deaminase-like"/>
    <property type="match status" value="1"/>
</dbReference>
<dbReference type="Gene3D" id="3.40.140.10">
    <property type="entry name" value="Cytidine Deaminase, domain 2"/>
    <property type="match status" value="1"/>
</dbReference>
<dbReference type="OrthoDB" id="3197277at2"/>
<dbReference type="Pfam" id="PF02634">
    <property type="entry name" value="FdhD-NarQ"/>
    <property type="match status" value="1"/>
</dbReference>
<evidence type="ECO:0000256" key="1">
    <source>
        <dbReference type="ARBA" id="ARBA00022490"/>
    </source>
</evidence>
<dbReference type="EMBL" id="CP043869">
    <property type="protein sequence ID" value="QEQ96632.1"/>
    <property type="molecule type" value="Genomic_DNA"/>
</dbReference>
<keyword evidence="1" id="KW-0963">Cytoplasm</keyword>
<dbReference type="Gene3D" id="3.10.20.10">
    <property type="match status" value="1"/>
</dbReference>
<keyword evidence="2" id="KW-0501">Molybdenum cofactor biosynthesis</keyword>